<dbReference type="InterPro" id="IPR045384">
    <property type="entry name" value="DUF6527"/>
</dbReference>
<accession>A0AAI9IB59</accession>
<evidence type="ECO:0000313" key="1">
    <source>
        <dbReference type="EMBL" id="EOA02943.1"/>
    </source>
</evidence>
<proteinExistence type="predicted"/>
<sequence>MLKALWNKFRAAFEERWVDRRIEMAKGDFLPSQMPRRNLVLVHDAGEHWSVGFKCPCGCGRTIELLLVREANPHWELHIGTGGRPTLTPSVWLRDGCRSHFWVRNGKIMWCV</sequence>
<dbReference type="AlphaFoldDB" id="A0AAI9IB59"/>
<evidence type="ECO:0000313" key="2">
    <source>
        <dbReference type="Proteomes" id="UP000006772"/>
    </source>
</evidence>
<organism evidence="1 2">
    <name type="scientific">Herbaspirillum frisingense GSF30</name>
    <dbReference type="NCBI Taxonomy" id="864073"/>
    <lineage>
        <taxon>Bacteria</taxon>
        <taxon>Pseudomonadati</taxon>
        <taxon>Pseudomonadota</taxon>
        <taxon>Betaproteobacteria</taxon>
        <taxon>Burkholderiales</taxon>
        <taxon>Oxalobacteraceae</taxon>
        <taxon>Herbaspirillum</taxon>
    </lineage>
</organism>
<reference evidence="1 2" key="1">
    <citation type="journal article" date="2013" name="Front. Microbiol.">
        <title>The genome of the endophytic bacterium H. frisingense GSF30(T) identifies diverse strategies in the Herbaspirillum genus to interact with plants.</title>
        <authorList>
            <person name="Straub D."/>
            <person name="Rothballer M."/>
            <person name="Hartmann A."/>
            <person name="Ludewig U."/>
        </authorList>
    </citation>
    <scope>NUCLEOTIDE SEQUENCE [LARGE SCALE GENOMIC DNA]</scope>
    <source>
        <strain evidence="1 2">GSF30</strain>
    </source>
</reference>
<dbReference type="Proteomes" id="UP000006772">
    <property type="component" value="Unassembled WGS sequence"/>
</dbReference>
<dbReference type="RefSeq" id="WP_006713288.1">
    <property type="nucleotide sequence ID" value="NZ_AEEC02000036.1"/>
</dbReference>
<gene>
    <name evidence="1" type="ORF">HFRIS_020065</name>
</gene>
<dbReference type="EMBL" id="AEEC02000036">
    <property type="protein sequence ID" value="EOA02943.1"/>
    <property type="molecule type" value="Genomic_DNA"/>
</dbReference>
<protein>
    <submittedName>
        <fullName evidence="1">Uncharacterized protein</fullName>
    </submittedName>
</protein>
<comment type="caution">
    <text evidence="1">The sequence shown here is derived from an EMBL/GenBank/DDBJ whole genome shotgun (WGS) entry which is preliminary data.</text>
</comment>
<dbReference type="Pfam" id="PF20137">
    <property type="entry name" value="BubE"/>
    <property type="match status" value="1"/>
</dbReference>
<name>A0AAI9IB59_9BURK</name>